<keyword evidence="2" id="KW-1003">Cell membrane</keyword>
<accession>A0ABN1TJZ7</accession>
<feature type="transmembrane region" description="Helical" evidence="6">
    <location>
        <begin position="68"/>
        <end position="92"/>
    </location>
</feature>
<evidence type="ECO:0000256" key="4">
    <source>
        <dbReference type="ARBA" id="ARBA00022989"/>
    </source>
</evidence>
<evidence type="ECO:0000256" key="2">
    <source>
        <dbReference type="ARBA" id="ARBA00022475"/>
    </source>
</evidence>
<comment type="subcellular location">
    <subcellularLocation>
        <location evidence="1">Cell membrane</location>
        <topology evidence="1">Multi-pass membrane protein</topology>
    </subcellularLocation>
</comment>
<evidence type="ECO:0000313" key="8">
    <source>
        <dbReference type="Proteomes" id="UP001501581"/>
    </source>
</evidence>
<evidence type="ECO:0000256" key="5">
    <source>
        <dbReference type="ARBA" id="ARBA00023136"/>
    </source>
</evidence>
<keyword evidence="4 6" id="KW-1133">Transmembrane helix</keyword>
<dbReference type="Pfam" id="PF02653">
    <property type="entry name" value="BPD_transp_2"/>
    <property type="match status" value="1"/>
</dbReference>
<keyword evidence="3 6" id="KW-0812">Transmembrane</keyword>
<evidence type="ECO:0000256" key="3">
    <source>
        <dbReference type="ARBA" id="ARBA00022692"/>
    </source>
</evidence>
<feature type="transmembrane region" description="Helical" evidence="6">
    <location>
        <begin position="188"/>
        <end position="206"/>
    </location>
</feature>
<dbReference type="CDD" id="cd06579">
    <property type="entry name" value="TM_PBP1_transp_AraH_like"/>
    <property type="match status" value="1"/>
</dbReference>
<dbReference type="PANTHER" id="PTHR32196">
    <property type="entry name" value="ABC TRANSPORTER PERMEASE PROTEIN YPHD-RELATED-RELATED"/>
    <property type="match status" value="1"/>
</dbReference>
<proteinExistence type="predicted"/>
<name>A0ABN1TJZ7_9ACTN</name>
<dbReference type="Proteomes" id="UP001501581">
    <property type="component" value="Unassembled WGS sequence"/>
</dbReference>
<keyword evidence="5 6" id="KW-0472">Membrane</keyword>
<feature type="transmembrane region" description="Helical" evidence="6">
    <location>
        <begin position="37"/>
        <end position="56"/>
    </location>
</feature>
<feature type="transmembrane region" description="Helical" evidence="6">
    <location>
        <begin position="260"/>
        <end position="279"/>
    </location>
</feature>
<dbReference type="RefSeq" id="WP_343990205.1">
    <property type="nucleotide sequence ID" value="NZ_BAAALG010000001.1"/>
</dbReference>
<feature type="transmembrane region" description="Helical" evidence="6">
    <location>
        <begin position="315"/>
        <end position="332"/>
    </location>
</feature>
<gene>
    <name evidence="7" type="ORF">GCM10009668_01350</name>
</gene>
<evidence type="ECO:0000313" key="7">
    <source>
        <dbReference type="EMBL" id="GAA1090496.1"/>
    </source>
</evidence>
<evidence type="ECO:0000256" key="6">
    <source>
        <dbReference type="SAM" id="Phobius"/>
    </source>
</evidence>
<feature type="transmembrane region" description="Helical" evidence="6">
    <location>
        <begin position="291"/>
        <end position="309"/>
    </location>
</feature>
<reference evidence="7 8" key="1">
    <citation type="journal article" date="2019" name="Int. J. Syst. Evol. Microbiol.">
        <title>The Global Catalogue of Microorganisms (GCM) 10K type strain sequencing project: providing services to taxonomists for standard genome sequencing and annotation.</title>
        <authorList>
            <consortium name="The Broad Institute Genomics Platform"/>
            <consortium name="The Broad Institute Genome Sequencing Center for Infectious Disease"/>
            <person name="Wu L."/>
            <person name="Ma J."/>
        </authorList>
    </citation>
    <scope>NUCLEOTIDE SEQUENCE [LARGE SCALE GENOMIC DNA]</scope>
    <source>
        <strain evidence="7 8">JCM 13008</strain>
    </source>
</reference>
<dbReference type="EMBL" id="BAAALG010000001">
    <property type="protein sequence ID" value="GAA1090496.1"/>
    <property type="molecule type" value="Genomic_DNA"/>
</dbReference>
<evidence type="ECO:0000256" key="1">
    <source>
        <dbReference type="ARBA" id="ARBA00004651"/>
    </source>
</evidence>
<sequence>MTSLLTPTGSAPKSAPGPARAANAVEMLRKAPPWTGIAVLVVAMFVYMSATNEFFLTYANLNNVMRGAVVPLLLAIGTTYVITIGMIDLSLASLMALNTVILLGFMEAGLPVPLAVLAVIVASAVLGGLGNGLFIAKFQMSFMVVTLGTMSVFKAIAQLRTDGNSVQLYDREGFDFVVWLGDGSVGPISVPVALALILLVGSMLLMKYTTLGRSLLAIGGNPEAARIAGIPVERVQMAAFALNGIFVGIAGVVMAGRIQAASPTIGAGMELEVIAAVLLGGSSFMGGKSTFVGTFIGVLFVSLLANVLNLMEVQMFWQGMVTGLVLIVAVGIDRMRSRGRT</sequence>
<keyword evidence="8" id="KW-1185">Reference proteome</keyword>
<comment type="caution">
    <text evidence="7">The sequence shown here is derived from an EMBL/GenBank/DDBJ whole genome shotgun (WGS) entry which is preliminary data.</text>
</comment>
<feature type="transmembrane region" description="Helical" evidence="6">
    <location>
        <begin position="235"/>
        <end position="254"/>
    </location>
</feature>
<feature type="transmembrane region" description="Helical" evidence="6">
    <location>
        <begin position="112"/>
        <end position="134"/>
    </location>
</feature>
<feature type="transmembrane region" description="Helical" evidence="6">
    <location>
        <begin position="141"/>
        <end position="159"/>
    </location>
</feature>
<dbReference type="InterPro" id="IPR001851">
    <property type="entry name" value="ABC_transp_permease"/>
</dbReference>
<organism evidence="7 8">
    <name type="scientific">Nocardioides dubius</name>
    <dbReference type="NCBI Taxonomy" id="317019"/>
    <lineage>
        <taxon>Bacteria</taxon>
        <taxon>Bacillati</taxon>
        <taxon>Actinomycetota</taxon>
        <taxon>Actinomycetes</taxon>
        <taxon>Propionibacteriales</taxon>
        <taxon>Nocardioidaceae</taxon>
        <taxon>Nocardioides</taxon>
    </lineage>
</organism>
<protein>
    <submittedName>
        <fullName evidence="7">Ribose ABC transporter permease</fullName>
    </submittedName>
</protein>